<accession>I7KLD7</accession>
<dbReference type="AlphaFoldDB" id="I7KLD7"/>
<sequence length="125" mass="14941">MLQSKEIKFYQDLDYLEILVHADPYALVVWVDDIEATISDCSELQNKDQYQFKSVYEFLEWRLSELNNDLNALADELGYNRAPGIIDRSDFIFDLIANSNDNFEEFKDWLAESYNCYRLEDRWDD</sequence>
<dbReference type="STRING" id="1423790.BN53_04325"/>
<comment type="caution">
    <text evidence="1">The sequence shown here is derived from an EMBL/GenBank/DDBJ whole genome shotgun (WGS) entry which is preliminary data.</text>
</comment>
<proteinExistence type="predicted"/>
<protein>
    <submittedName>
        <fullName evidence="1">Uncharacterized protein</fullName>
    </submittedName>
</protein>
<dbReference type="eggNOG" id="ENOG5030AQV">
    <property type="taxonomic scope" value="Bacteria"/>
</dbReference>
<keyword evidence="2" id="KW-1185">Reference proteome</keyword>
<organism evidence="1 2">
    <name type="scientific">Lactobacillus pasteurii DSM 23907 = CRBIP 24.76</name>
    <dbReference type="NCBI Taxonomy" id="1423790"/>
    <lineage>
        <taxon>Bacteria</taxon>
        <taxon>Bacillati</taxon>
        <taxon>Bacillota</taxon>
        <taxon>Bacilli</taxon>
        <taxon>Lactobacillales</taxon>
        <taxon>Lactobacillaceae</taxon>
        <taxon>Lactobacillus</taxon>
    </lineage>
</organism>
<dbReference type="RefSeq" id="WP_009559865.1">
    <property type="nucleotide sequence ID" value="NZ_AYZN01000019.1"/>
</dbReference>
<gene>
    <name evidence="1" type="ORF">BN53_04325</name>
</gene>
<dbReference type="Proteomes" id="UP000009311">
    <property type="component" value="Unassembled WGS sequence"/>
</dbReference>
<evidence type="ECO:0000313" key="1">
    <source>
        <dbReference type="EMBL" id="CCI85314.1"/>
    </source>
</evidence>
<dbReference type="EMBL" id="CAKD01000021">
    <property type="protein sequence ID" value="CCI85314.1"/>
    <property type="molecule type" value="Genomic_DNA"/>
</dbReference>
<reference evidence="1 2" key="1">
    <citation type="submission" date="2012-06" db="EMBL/GenBank/DDBJ databases">
        <title>Draft Genome Sequence of Lactobacillus pasteurii CRBIP 24.76T.</title>
        <authorList>
            <person name="Cousin S."/>
            <person name="Bouchier C."/>
            <person name="Loux V."/>
            <person name="Ma L."/>
            <person name="Creno S."/>
            <person name="Bizet C."/>
            <person name="Clermont D."/>
        </authorList>
    </citation>
    <scope>NUCLEOTIDE SEQUENCE [LARGE SCALE GENOMIC DNA]</scope>
    <source>
        <strain evidence="2">CRBIP 24.76T</strain>
    </source>
</reference>
<evidence type="ECO:0000313" key="2">
    <source>
        <dbReference type="Proteomes" id="UP000009311"/>
    </source>
</evidence>
<dbReference type="PATRIC" id="fig|1423790.3.peg.900"/>
<name>I7KLD7_9LACO</name>